<sequence>MKKLSLFILFICTIAAVSCGNDDDGTEVSGTGLIGTWQWVSASENGVAETLDECDLQETIEFREGGIVVSRFFNSVSTNNQITCTGPETEEFGWSLAGDQLTLSFTAGAITETETATVTTLNETTLTIEYRDEDNGEVLVYIETYRRI</sequence>
<evidence type="ECO:0000313" key="2">
    <source>
        <dbReference type="EMBL" id="SHI85649.1"/>
    </source>
</evidence>
<dbReference type="Proteomes" id="UP000184432">
    <property type="component" value="Unassembled WGS sequence"/>
</dbReference>
<reference evidence="3" key="1">
    <citation type="submission" date="2016-11" db="EMBL/GenBank/DDBJ databases">
        <authorList>
            <person name="Varghese N."/>
            <person name="Submissions S."/>
        </authorList>
    </citation>
    <scope>NUCLEOTIDE SEQUENCE [LARGE SCALE GENOMIC DNA]</scope>
    <source>
        <strain evidence="3">DSM 22623</strain>
    </source>
</reference>
<dbReference type="EMBL" id="FQYP01000003">
    <property type="protein sequence ID" value="SHI85649.1"/>
    <property type="molecule type" value="Genomic_DNA"/>
</dbReference>
<dbReference type="OrthoDB" id="1163617at2"/>
<gene>
    <name evidence="2" type="ORF">SAMN04488508_103437</name>
</gene>
<protein>
    <submittedName>
        <fullName evidence="2">Lipocalin-like domain-containing protein</fullName>
    </submittedName>
</protein>
<keyword evidence="3" id="KW-1185">Reference proteome</keyword>
<accession>A0A1M6EJN9</accession>
<dbReference type="Pfam" id="PF13648">
    <property type="entry name" value="Lipocalin_4"/>
    <property type="match status" value="1"/>
</dbReference>
<evidence type="ECO:0000259" key="1">
    <source>
        <dbReference type="Pfam" id="PF13648"/>
    </source>
</evidence>
<name>A0A1M6EJN9_9FLAO</name>
<organism evidence="2 3">
    <name type="scientific">Aquimarina spongiae</name>
    <dbReference type="NCBI Taxonomy" id="570521"/>
    <lineage>
        <taxon>Bacteria</taxon>
        <taxon>Pseudomonadati</taxon>
        <taxon>Bacteroidota</taxon>
        <taxon>Flavobacteriia</taxon>
        <taxon>Flavobacteriales</taxon>
        <taxon>Flavobacteriaceae</taxon>
        <taxon>Aquimarina</taxon>
    </lineage>
</organism>
<dbReference type="InterPro" id="IPR024311">
    <property type="entry name" value="Lipocalin-like"/>
</dbReference>
<dbReference type="AlphaFoldDB" id="A0A1M6EJN9"/>
<dbReference type="RefSeq" id="WP_073315767.1">
    <property type="nucleotide sequence ID" value="NZ_FQYP01000003.1"/>
</dbReference>
<evidence type="ECO:0000313" key="3">
    <source>
        <dbReference type="Proteomes" id="UP000184432"/>
    </source>
</evidence>
<dbReference type="PROSITE" id="PS51257">
    <property type="entry name" value="PROKAR_LIPOPROTEIN"/>
    <property type="match status" value="1"/>
</dbReference>
<proteinExistence type="predicted"/>
<feature type="domain" description="Lipocalin-like" evidence="1">
    <location>
        <begin position="33"/>
        <end position="128"/>
    </location>
</feature>